<dbReference type="Gene3D" id="1.10.287.1490">
    <property type="match status" value="2"/>
</dbReference>
<dbReference type="EMBL" id="HBUF01067753">
    <property type="protein sequence ID" value="CAG6628270.1"/>
    <property type="molecule type" value="Transcribed_RNA"/>
</dbReference>
<sequence>MHHIKPTLKGDPLCPLGFHPQVRWPTRCKRCFRDYKEHGNRNKDNDLRRDDFTMSTPSLSSWSSASAIRESEKKNEGRSWTSTTNLSNVNASNDLSSNSTRLKSSSSWTSTPDLQNLNQNDTNNSSVTFTLPPPPRRRPQSQESSNEDEDDYHSTKYVVRRRTSQLPPTTTSSSSTTTSNSAEPSTSSSASTVRSRASVNAAKQRVHKPVSEKPSKADVDFILQVKDAKKTRRKDAYETDTESVAGTDTTDTTDTTLVNDNEYSDQIDILRHELDNMKIKCEKLEREKSDILLRRLASMETTTSKTTASELLKLQQRVNELKTENEDLVDDKKSLSLRVRELETENSAVKKSSTAERENEALRTKLAAAEGLCEELMDENEEMKKELRYMEEEMDEMQDHFREDQADEYSSLKKELEQTAKNCRILSFKLRKSERRSEQLEAEKLEAEKKCREVCGGVEGINKMEKIRALEKDLKLANETAEKLQKDLKEANETLERSGKPPKLGAMPKSPSIEKVSRETLTRGGSQEDPSVLMRDLQDSMEREADLREQLRFAEEEAQTLRKKISRVEDDNDSLALQLKKMATKSKTRRSSPQSRLTPEPPLDKDEGISVDDNVGELKLLLELNEQETSVLRRKVEETESDNLKLKKTVKELRDKIAAKTNTKKLLSSVGKDTGRTSPVQDLKIKNLEEEINQLKQKTAEKDKEVERLTSELSLAKKKPKSLQKSISLDGDQQTVDLKRQLQLVESEASILRTKTQSLESENETLVNENRKMQMMRNTKRGKSVEAEGVSVIELKEKIKTLETEIKDSAEKIKEYEEKIIALTNSSSKVDTMKTQMSMLEETNKKLSESLNRLKQDAIPNIVEHFKSRTTGTARKAADNLTKVQLKRMVEELEGELSEAIVAMDKLVNSKDDNSKMKKEMDDKYKKEIAELNKKISNAQKELSEFQKINFSEQDKLTNDVKKLEQEKKSLTENLEKIESGKKALEETKEKLEEERNKLKAQVTKLNSDLKKLEKSKNDTNMKILEMAASLEEEKKSKQQLSSKLEETIELLESEKSKSNKDSDDKTKRLEELEKKLSEAEEKRKKAEKLVTSTKEKNSNLQKDIEKVRLESSGEKTQLTSELETLKSKLSSLESEKKKLETDITTKTAKISQLETSIREERERATDAGVKAGSAAGRELNQLREELTQLKKEAAQNADKVSKLEADKKSLEESLKSKETQMTKTISELETKCSTLEKSLTVEQKQKTSKEKELKLRESEISILKSQASDNSSKQMTDLKTQFEDQIKRFEETLLQERQEYEDLTHRYDILEAEHVDVKASLVKEKETNQSRLQQTQKELRETTAELKTLRDTYNSKQDAWIKEKLKMQEYLNSYEEKLLGTKETQTWMLEVKKLETLHDEKSSELEGLRKETHDLIELNEHMRKDNEELRKKLDDYERVASAQNSMKIDTSGIERELREAKAKVESEEKARKADVAAVKLRYDQRATALGDELKSIQGQVLRFKRERDTFKHMLEGAQKTIADLKASQNSPTTRSSISSTSEDIDELRATVSTLEQQISCMEDELSESRLETSRLKTELVSEKSAAEIKLSELTSKVNELEEDRLLSSGRTNKIPGLRTRMELAWHKEREEQQRLLQETSTLARDLRQTLFEVERERDKERLEAKRRFDQMKKTIDEEQDESRRKLNEMQCDLLELRDAHAKLRTTNEKLRREKEKAAHAQHSNSSRPISEDSERKVQSLVKIVEELRVLSPELFPGPGKTPPTPPVRRKGPKSRESSPSSDRRESSAVNSREPSVAREEHSKSYQLQTTLQRLTEVAAELKRASQLPPTPPGTEESQNRIRRAAFAAKKSVSTESDHTAEASSRSLARKGSLYRKSLSLEQTSQLAAQEQNIWKMTDDNDSSLTSFQSIDDAYENVKYANYGRRETSLDSRLSGGSTHSEVITTADRKKKGLFGKLKQLTRSSHSVDRDSDTSQFDPGSDTSLEESKGRLKDRLTGIFRKSGSSSRGNSVERKLPPSGNLSDSGGSRTLLVPRSSPSRSEAGKKVPPGSAPVVRKVRK</sequence>
<keyword evidence="4" id="KW-0472">Membrane</keyword>
<feature type="compositionally biased region" description="Basic and acidic residues" evidence="6">
    <location>
        <begin position="1705"/>
        <end position="1719"/>
    </location>
</feature>
<reference evidence="8" key="1">
    <citation type="submission" date="2021-05" db="EMBL/GenBank/DDBJ databases">
        <authorList>
            <person name="Alioto T."/>
            <person name="Alioto T."/>
            <person name="Gomez Garrido J."/>
        </authorList>
    </citation>
    <scope>NUCLEOTIDE SEQUENCE</scope>
</reference>
<feature type="region of interest" description="Disordered" evidence="6">
    <location>
        <begin position="234"/>
        <end position="255"/>
    </location>
</feature>
<dbReference type="GO" id="GO:0010506">
    <property type="term" value="P:regulation of autophagy"/>
    <property type="evidence" value="ECO:0007669"/>
    <property type="project" value="InterPro"/>
</dbReference>
<name>A0A8D8QAQ5_9HEMI</name>
<evidence type="ECO:0000256" key="3">
    <source>
        <dbReference type="ARBA" id="ARBA00023054"/>
    </source>
</evidence>
<accession>A0A8D8QAQ5</accession>
<feature type="region of interest" description="Disordered" evidence="6">
    <location>
        <begin position="1051"/>
        <end position="1070"/>
    </location>
</feature>
<feature type="compositionally biased region" description="Low complexity" evidence="6">
    <location>
        <begin position="164"/>
        <end position="198"/>
    </location>
</feature>
<feature type="region of interest" description="Disordered" evidence="6">
    <location>
        <begin position="1076"/>
        <end position="1124"/>
    </location>
</feature>
<feature type="compositionally biased region" description="Basic and acidic residues" evidence="6">
    <location>
        <begin position="1076"/>
        <end position="1114"/>
    </location>
</feature>
<feature type="coiled-coil region" evidence="5">
    <location>
        <begin position="1538"/>
        <end position="1604"/>
    </location>
</feature>
<feature type="compositionally biased region" description="Polar residues" evidence="6">
    <location>
        <begin position="78"/>
        <end position="95"/>
    </location>
</feature>
<evidence type="ECO:0000256" key="4">
    <source>
        <dbReference type="ARBA" id="ARBA00023136"/>
    </source>
</evidence>
<feature type="region of interest" description="Disordered" evidence="6">
    <location>
        <begin position="1753"/>
        <end position="1809"/>
    </location>
</feature>
<feature type="compositionally biased region" description="Low complexity" evidence="6">
    <location>
        <begin position="96"/>
        <end position="126"/>
    </location>
</feature>
<feature type="region of interest" description="Disordered" evidence="6">
    <location>
        <begin position="1705"/>
        <end position="1736"/>
    </location>
</feature>
<organism evidence="8">
    <name type="scientific">Cacopsylla melanoneura</name>
    <dbReference type="NCBI Taxonomy" id="428564"/>
    <lineage>
        <taxon>Eukaryota</taxon>
        <taxon>Metazoa</taxon>
        <taxon>Ecdysozoa</taxon>
        <taxon>Arthropoda</taxon>
        <taxon>Hexapoda</taxon>
        <taxon>Insecta</taxon>
        <taxon>Pterygota</taxon>
        <taxon>Neoptera</taxon>
        <taxon>Paraneoptera</taxon>
        <taxon>Hemiptera</taxon>
        <taxon>Sternorrhyncha</taxon>
        <taxon>Psylloidea</taxon>
        <taxon>Psyllidae</taxon>
        <taxon>Psyllinae</taxon>
        <taxon>Cacopsylla</taxon>
    </lineage>
</organism>
<feature type="compositionally biased region" description="Basic and acidic residues" evidence="6">
    <location>
        <begin position="1774"/>
        <end position="1787"/>
    </location>
</feature>
<feature type="region of interest" description="Disordered" evidence="6">
    <location>
        <begin position="568"/>
        <end position="610"/>
    </location>
</feature>
<feature type="coiled-coil region" evidence="5">
    <location>
        <begin position="636"/>
        <end position="712"/>
    </location>
</feature>
<feature type="region of interest" description="Disordered" evidence="6">
    <location>
        <begin position="37"/>
        <end position="215"/>
    </location>
</feature>
<dbReference type="GO" id="GO:0016020">
    <property type="term" value="C:membrane"/>
    <property type="evidence" value="ECO:0007669"/>
    <property type="project" value="UniProtKB-SubCell"/>
</dbReference>
<feature type="region of interest" description="Disordered" evidence="6">
    <location>
        <begin position="1929"/>
        <end position="1949"/>
    </location>
</feature>
<evidence type="ECO:0000256" key="1">
    <source>
        <dbReference type="ARBA" id="ARBA00004370"/>
    </source>
</evidence>
<feature type="coiled-coil region" evidence="5">
    <location>
        <begin position="1280"/>
        <end position="1360"/>
    </location>
</feature>
<feature type="domain" description="SOGA coiled-coil" evidence="7">
    <location>
        <begin position="545"/>
        <end position="595"/>
    </location>
</feature>
<feature type="region of interest" description="Disordered" evidence="6">
    <location>
        <begin position="988"/>
        <end position="1026"/>
    </location>
</feature>
<evidence type="ECO:0000256" key="6">
    <source>
        <dbReference type="SAM" id="MobiDB-lite"/>
    </source>
</evidence>
<evidence type="ECO:0000313" key="8">
    <source>
        <dbReference type="EMBL" id="CAG6628270.1"/>
    </source>
</evidence>
<feature type="compositionally biased region" description="Low complexity" evidence="6">
    <location>
        <begin position="55"/>
        <end position="68"/>
    </location>
</feature>
<feature type="region of interest" description="Disordered" evidence="6">
    <location>
        <begin position="1822"/>
        <end position="1869"/>
    </location>
</feature>
<feature type="compositionally biased region" description="Polar residues" evidence="6">
    <location>
        <begin position="1974"/>
        <end position="1983"/>
    </location>
</feature>
<keyword evidence="2" id="KW-0597">Phosphoprotein</keyword>
<dbReference type="InterPro" id="IPR049885">
    <property type="entry name" value="MTCL1-3"/>
</dbReference>
<dbReference type="PANTHER" id="PTHR15742:SF5">
    <property type="entry name" value="GIRDIN"/>
    <property type="match status" value="1"/>
</dbReference>
<dbReference type="PANTHER" id="PTHR15742">
    <property type="entry name" value="GIRDIN"/>
    <property type="match status" value="1"/>
</dbReference>
<feature type="domain" description="SOGA coiled-coil" evidence="7">
    <location>
        <begin position="736"/>
        <end position="817"/>
    </location>
</feature>
<feature type="compositionally biased region" description="Basic and acidic residues" evidence="6">
    <location>
        <begin position="1008"/>
        <end position="1020"/>
    </location>
</feature>
<feature type="region of interest" description="Disordered" evidence="6">
    <location>
        <begin position="1961"/>
        <end position="2060"/>
    </location>
</feature>
<evidence type="ECO:0000256" key="5">
    <source>
        <dbReference type="SAM" id="Coils"/>
    </source>
</evidence>
<feature type="compositionally biased region" description="Basic and acidic residues" evidence="6">
    <location>
        <begin position="487"/>
        <end position="499"/>
    </location>
</feature>
<keyword evidence="3 5" id="KW-0175">Coiled coil</keyword>
<evidence type="ECO:0000259" key="7">
    <source>
        <dbReference type="Pfam" id="PF11365"/>
    </source>
</evidence>
<feature type="compositionally biased region" description="Basic and acidic residues" evidence="6">
    <location>
        <begin position="1053"/>
        <end position="1070"/>
    </location>
</feature>
<feature type="compositionally biased region" description="Basic and acidic residues" evidence="6">
    <location>
        <begin position="1157"/>
        <end position="1166"/>
    </location>
</feature>
<feature type="region of interest" description="Disordered" evidence="6">
    <location>
        <begin position="1154"/>
        <end position="1177"/>
    </location>
</feature>
<feature type="coiled-coil region" evidence="5">
    <location>
        <begin position="759"/>
        <end position="857"/>
    </location>
</feature>
<feature type="compositionally biased region" description="Basic and acidic residues" evidence="6">
    <location>
        <begin position="37"/>
        <end position="52"/>
    </location>
</feature>
<proteinExistence type="predicted"/>
<dbReference type="Pfam" id="PF11365">
    <property type="entry name" value="SOGA"/>
    <property type="match status" value="2"/>
</dbReference>
<feature type="compositionally biased region" description="Basic and acidic residues" evidence="6">
    <location>
        <begin position="1986"/>
        <end position="1996"/>
    </location>
</feature>
<dbReference type="GO" id="GO:0005615">
    <property type="term" value="C:extracellular space"/>
    <property type="evidence" value="ECO:0007669"/>
    <property type="project" value="InterPro"/>
</dbReference>
<feature type="region of interest" description="Disordered" evidence="6">
    <location>
        <begin position="487"/>
        <end position="544"/>
    </location>
</feature>
<protein>
    <recommendedName>
        <fullName evidence="7">SOGA coiled-coil domain-containing protein</fullName>
    </recommendedName>
</protein>
<comment type="subcellular location">
    <subcellularLocation>
        <location evidence="1">Membrane</location>
    </subcellularLocation>
</comment>
<feature type="coiled-coil region" evidence="5">
    <location>
        <begin position="1392"/>
        <end position="1471"/>
    </location>
</feature>
<evidence type="ECO:0000256" key="2">
    <source>
        <dbReference type="ARBA" id="ARBA00022553"/>
    </source>
</evidence>
<feature type="compositionally biased region" description="Basic and acidic residues" evidence="6">
    <location>
        <begin position="988"/>
        <end position="998"/>
    </location>
</feature>
<feature type="compositionally biased region" description="Polar residues" evidence="6">
    <location>
        <begin position="1931"/>
        <end position="1944"/>
    </location>
</feature>
<dbReference type="InterPro" id="IPR027881">
    <property type="entry name" value="SOGA_CC"/>
</dbReference>